<evidence type="ECO:0000256" key="2">
    <source>
        <dbReference type="ARBA" id="ARBA00022692"/>
    </source>
</evidence>
<evidence type="ECO:0000256" key="4">
    <source>
        <dbReference type="ARBA" id="ARBA00022989"/>
    </source>
</evidence>
<keyword evidence="2 6" id="KW-0812">Transmembrane</keyword>
<feature type="transmembrane region" description="Helical" evidence="6">
    <location>
        <begin position="337"/>
        <end position="357"/>
    </location>
</feature>
<feature type="transmembrane region" description="Helical" evidence="6">
    <location>
        <begin position="161"/>
        <end position="178"/>
    </location>
</feature>
<evidence type="ECO:0008006" key="9">
    <source>
        <dbReference type="Google" id="ProtNLM"/>
    </source>
</evidence>
<dbReference type="AlphaFoldDB" id="A0A1G2MQX9"/>
<dbReference type="GO" id="GO:0032153">
    <property type="term" value="C:cell division site"/>
    <property type="evidence" value="ECO:0007669"/>
    <property type="project" value="TreeGrafter"/>
</dbReference>
<feature type="transmembrane region" description="Helical" evidence="6">
    <location>
        <begin position="106"/>
        <end position="126"/>
    </location>
</feature>
<reference evidence="7 8" key="1">
    <citation type="journal article" date="2016" name="Nat. Commun.">
        <title>Thousands of microbial genomes shed light on interconnected biogeochemical processes in an aquifer system.</title>
        <authorList>
            <person name="Anantharaman K."/>
            <person name="Brown C.T."/>
            <person name="Hug L.A."/>
            <person name="Sharon I."/>
            <person name="Castelle C.J."/>
            <person name="Probst A.J."/>
            <person name="Thomas B.C."/>
            <person name="Singh A."/>
            <person name="Wilkins M.J."/>
            <person name="Karaoz U."/>
            <person name="Brodie E.L."/>
            <person name="Williams K.H."/>
            <person name="Hubbard S.S."/>
            <person name="Banfield J.F."/>
        </authorList>
    </citation>
    <scope>NUCLEOTIDE SEQUENCE [LARGE SCALE GENOMIC DNA]</scope>
</reference>
<evidence type="ECO:0000313" key="7">
    <source>
        <dbReference type="EMBL" id="OHA25412.1"/>
    </source>
</evidence>
<feature type="transmembrane region" description="Helical" evidence="6">
    <location>
        <begin position="76"/>
        <end position="94"/>
    </location>
</feature>
<dbReference type="PANTHER" id="PTHR30474:SF1">
    <property type="entry name" value="PEPTIDOGLYCAN GLYCOSYLTRANSFERASE MRDB"/>
    <property type="match status" value="1"/>
</dbReference>
<sequence length="378" mass="42645">MVSALFFELRSGIDWILFVAVVPIVFAGLATMNSFRGDSQLFEKQFLWFCISLVVFFVLSFVDFRFFRRTKVITSLFIFTCLILGLLFIAGAVVKGAQSRFDFGQFSFQPVDGAKLVLILLLSKYFSRRHIEIAHFRHIFISALYTGILAFLVLLQPDFGSAIILISIWFGMVLVSGISKKHLLGVLCVILFSSLFLWSFVFKDYQKQRILNFIHPLADIQGTGYNAYQSTIAVGSGQFFGKGVGYGTQSRLKFLPEYETDFIFAAFAEEWGFVGVLLLFALYGVVFWRILDNALHGSTNFEILFGVGVACFFMSHFLIHIGMNIGLLPVTGTTVPFMSYGGSHLLAEWSALGILMGMRKYRKTFHKDAIRNEFVGVE</sequence>
<dbReference type="Proteomes" id="UP000177943">
    <property type="component" value="Unassembled WGS sequence"/>
</dbReference>
<dbReference type="Pfam" id="PF01098">
    <property type="entry name" value="FTSW_RODA_SPOVE"/>
    <property type="match status" value="1"/>
</dbReference>
<dbReference type="GO" id="GO:0005886">
    <property type="term" value="C:plasma membrane"/>
    <property type="evidence" value="ECO:0007669"/>
    <property type="project" value="TreeGrafter"/>
</dbReference>
<proteinExistence type="predicted"/>
<feature type="transmembrane region" description="Helical" evidence="6">
    <location>
        <begin position="183"/>
        <end position="202"/>
    </location>
</feature>
<dbReference type="GO" id="GO:0008360">
    <property type="term" value="P:regulation of cell shape"/>
    <property type="evidence" value="ECO:0007669"/>
    <property type="project" value="UniProtKB-KW"/>
</dbReference>
<evidence type="ECO:0000313" key="8">
    <source>
        <dbReference type="Proteomes" id="UP000177943"/>
    </source>
</evidence>
<comment type="caution">
    <text evidence="7">The sequence shown here is derived from an EMBL/GenBank/DDBJ whole genome shotgun (WGS) entry which is preliminary data.</text>
</comment>
<protein>
    <recommendedName>
        <fullName evidence="9">Rod shape-determining protein RodA</fullName>
    </recommendedName>
</protein>
<evidence type="ECO:0000256" key="5">
    <source>
        <dbReference type="ARBA" id="ARBA00023136"/>
    </source>
</evidence>
<evidence type="ECO:0000256" key="3">
    <source>
        <dbReference type="ARBA" id="ARBA00022960"/>
    </source>
</evidence>
<accession>A0A1G2MQX9</accession>
<feature type="transmembrane region" description="Helical" evidence="6">
    <location>
        <begin position="12"/>
        <end position="34"/>
    </location>
</feature>
<keyword evidence="5 6" id="KW-0472">Membrane</keyword>
<evidence type="ECO:0000256" key="1">
    <source>
        <dbReference type="ARBA" id="ARBA00004141"/>
    </source>
</evidence>
<evidence type="ECO:0000256" key="6">
    <source>
        <dbReference type="SAM" id="Phobius"/>
    </source>
</evidence>
<comment type="subcellular location">
    <subcellularLocation>
        <location evidence="1">Membrane</location>
        <topology evidence="1">Multi-pass membrane protein</topology>
    </subcellularLocation>
</comment>
<gene>
    <name evidence="7" type="ORF">A3D56_01330</name>
</gene>
<keyword evidence="3" id="KW-0133">Cell shape</keyword>
<feature type="transmembrane region" description="Helical" evidence="6">
    <location>
        <begin position="303"/>
        <end position="325"/>
    </location>
</feature>
<dbReference type="GO" id="GO:0051301">
    <property type="term" value="P:cell division"/>
    <property type="evidence" value="ECO:0007669"/>
    <property type="project" value="InterPro"/>
</dbReference>
<dbReference type="PANTHER" id="PTHR30474">
    <property type="entry name" value="CELL CYCLE PROTEIN"/>
    <property type="match status" value="1"/>
</dbReference>
<keyword evidence="4 6" id="KW-1133">Transmembrane helix</keyword>
<organism evidence="7 8">
    <name type="scientific">Candidatus Taylorbacteria bacterium RIFCSPHIGHO2_02_FULL_45_35</name>
    <dbReference type="NCBI Taxonomy" id="1802311"/>
    <lineage>
        <taxon>Bacteria</taxon>
        <taxon>Candidatus Tayloriibacteriota</taxon>
    </lineage>
</organism>
<feature type="transmembrane region" description="Helical" evidence="6">
    <location>
        <begin position="271"/>
        <end position="291"/>
    </location>
</feature>
<dbReference type="InterPro" id="IPR001182">
    <property type="entry name" value="FtsW/RodA"/>
</dbReference>
<dbReference type="EMBL" id="MHRP01000049">
    <property type="protein sequence ID" value="OHA25412.1"/>
    <property type="molecule type" value="Genomic_DNA"/>
</dbReference>
<dbReference type="GO" id="GO:0015648">
    <property type="term" value="F:lipid-linked peptidoglycan transporter activity"/>
    <property type="evidence" value="ECO:0007669"/>
    <property type="project" value="TreeGrafter"/>
</dbReference>
<feature type="transmembrane region" description="Helical" evidence="6">
    <location>
        <begin position="46"/>
        <end position="64"/>
    </location>
</feature>
<feature type="transmembrane region" description="Helical" evidence="6">
    <location>
        <begin position="138"/>
        <end position="155"/>
    </location>
</feature>
<name>A0A1G2MQX9_9BACT</name>